<dbReference type="EMBL" id="FWZX01000040">
    <property type="protein sequence ID" value="SMF79521.1"/>
    <property type="molecule type" value="Genomic_DNA"/>
</dbReference>
<evidence type="ECO:0000256" key="1">
    <source>
        <dbReference type="SAM" id="MobiDB-lite"/>
    </source>
</evidence>
<proteinExistence type="predicted"/>
<keyword evidence="3" id="KW-1185">Reference proteome</keyword>
<accession>A0A1Y6CWC6</accession>
<gene>
    <name evidence="2" type="ORF">SAMN05428998_14014</name>
</gene>
<evidence type="ECO:0000313" key="3">
    <source>
        <dbReference type="Proteomes" id="UP000192917"/>
    </source>
</evidence>
<organism evidence="2 3">
    <name type="scientific">Tistlia consotensis USBA 355</name>
    <dbReference type="NCBI Taxonomy" id="560819"/>
    <lineage>
        <taxon>Bacteria</taxon>
        <taxon>Pseudomonadati</taxon>
        <taxon>Pseudomonadota</taxon>
        <taxon>Alphaproteobacteria</taxon>
        <taxon>Rhodospirillales</taxon>
        <taxon>Rhodovibrionaceae</taxon>
        <taxon>Tistlia</taxon>
    </lineage>
</organism>
<evidence type="ECO:0000313" key="2">
    <source>
        <dbReference type="EMBL" id="SMF79521.1"/>
    </source>
</evidence>
<feature type="compositionally biased region" description="Gly residues" evidence="1">
    <location>
        <begin position="70"/>
        <end position="79"/>
    </location>
</feature>
<dbReference type="Proteomes" id="UP000192917">
    <property type="component" value="Unassembled WGS sequence"/>
</dbReference>
<dbReference type="RefSeq" id="WP_179243992.1">
    <property type="nucleotide sequence ID" value="NZ_FWZX01000040.1"/>
</dbReference>
<sequence>MTSDPSKTDPAVDSTVEARRRFLASCGRFAAATPPAMALLLADAGRSPVFAQSGGYGGGDGHSGEEHGDNGFGNGGFDGTPGHSGFSHSGNAHEKRDDRIR</sequence>
<feature type="compositionally biased region" description="Basic and acidic residues" evidence="1">
    <location>
        <begin position="91"/>
        <end position="101"/>
    </location>
</feature>
<name>A0A1Y6CWC6_9PROT</name>
<protein>
    <recommendedName>
        <fullName evidence="4">Tat (Twin-arginine translocation) pathway signal sequence</fullName>
    </recommendedName>
</protein>
<evidence type="ECO:0008006" key="4">
    <source>
        <dbReference type="Google" id="ProtNLM"/>
    </source>
</evidence>
<dbReference type="AlphaFoldDB" id="A0A1Y6CWC6"/>
<feature type="region of interest" description="Disordered" evidence="1">
    <location>
        <begin position="49"/>
        <end position="101"/>
    </location>
</feature>
<reference evidence="2 3" key="1">
    <citation type="submission" date="2017-04" db="EMBL/GenBank/DDBJ databases">
        <authorList>
            <person name="Afonso C.L."/>
            <person name="Miller P.J."/>
            <person name="Scott M.A."/>
            <person name="Spackman E."/>
            <person name="Goraichik I."/>
            <person name="Dimitrov K.M."/>
            <person name="Suarez D.L."/>
            <person name="Swayne D.E."/>
        </authorList>
    </citation>
    <scope>NUCLEOTIDE SEQUENCE [LARGE SCALE GENOMIC DNA]</scope>
    <source>
        <strain evidence="2 3">USBA 355</strain>
    </source>
</reference>